<accession>A0A7M2WSG1</accession>
<dbReference type="Pfam" id="PF01904">
    <property type="entry name" value="DUF72"/>
    <property type="match status" value="1"/>
</dbReference>
<organism evidence="1 2">
    <name type="scientific">Humisphaera borealis</name>
    <dbReference type="NCBI Taxonomy" id="2807512"/>
    <lineage>
        <taxon>Bacteria</taxon>
        <taxon>Pseudomonadati</taxon>
        <taxon>Planctomycetota</taxon>
        <taxon>Phycisphaerae</taxon>
        <taxon>Tepidisphaerales</taxon>
        <taxon>Tepidisphaeraceae</taxon>
        <taxon>Humisphaera</taxon>
    </lineage>
</organism>
<dbReference type="InterPro" id="IPR036520">
    <property type="entry name" value="UPF0759_sf"/>
</dbReference>
<dbReference type="SUPFAM" id="SSF117396">
    <property type="entry name" value="TM1631-like"/>
    <property type="match status" value="1"/>
</dbReference>
<dbReference type="Proteomes" id="UP000593765">
    <property type="component" value="Chromosome"/>
</dbReference>
<dbReference type="InterPro" id="IPR002763">
    <property type="entry name" value="DUF72"/>
</dbReference>
<proteinExistence type="predicted"/>
<protein>
    <submittedName>
        <fullName evidence="1">DUF72 domain-containing protein</fullName>
    </submittedName>
</protein>
<dbReference type="RefSeq" id="WP_206290651.1">
    <property type="nucleotide sequence ID" value="NZ_CP063458.1"/>
</dbReference>
<dbReference type="AlphaFoldDB" id="A0A7M2WSG1"/>
<dbReference type="KEGG" id="hbs:IPV69_15770"/>
<evidence type="ECO:0000313" key="1">
    <source>
        <dbReference type="EMBL" id="QOV87741.1"/>
    </source>
</evidence>
<evidence type="ECO:0000313" key="2">
    <source>
        <dbReference type="Proteomes" id="UP000593765"/>
    </source>
</evidence>
<gene>
    <name evidence="1" type="ORF">IPV69_15770</name>
</gene>
<dbReference type="PANTHER" id="PTHR30348">
    <property type="entry name" value="UNCHARACTERIZED PROTEIN YECE"/>
    <property type="match status" value="1"/>
</dbReference>
<keyword evidence="2" id="KW-1185">Reference proteome</keyword>
<sequence length="255" mass="29241">MGFSYPDWRGPFYPQGLKSGHWLEFYARYFNTVELDTTFYAAPTAERVRHWRSATPEDFRFCLKTPRAITHDNPLAAGFDAMRSFVDVCRGFGSKLGPILIQFAPSFEASQFDAVDRFLTALPEDARFAVEFRHRSWGTAETLEMIHRHRCAFVAAEYRSRPARAFATADFLYVRWIGEHDRYPTHEREIDDVSDSLAWWKRTIDAAAPKVASVWGFFNNDYAGYSIGTANRLKRLIGMPVTEPARVAGEPMLFG</sequence>
<name>A0A7M2WSG1_9BACT</name>
<reference evidence="1 2" key="1">
    <citation type="submission" date="2020-10" db="EMBL/GenBank/DDBJ databases">
        <title>Wide distribution of Phycisphaera-like planctomycetes from WD2101 soil group in peatlands and genome analysis of the first cultivated representative.</title>
        <authorList>
            <person name="Dedysh S.N."/>
            <person name="Beletsky A.V."/>
            <person name="Ivanova A."/>
            <person name="Kulichevskaya I.S."/>
            <person name="Suzina N.E."/>
            <person name="Philippov D.A."/>
            <person name="Rakitin A.L."/>
            <person name="Mardanov A.V."/>
            <person name="Ravin N.V."/>
        </authorList>
    </citation>
    <scope>NUCLEOTIDE SEQUENCE [LARGE SCALE GENOMIC DNA]</scope>
    <source>
        <strain evidence="1 2">M1803</strain>
    </source>
</reference>
<dbReference type="EMBL" id="CP063458">
    <property type="protein sequence ID" value="QOV87741.1"/>
    <property type="molecule type" value="Genomic_DNA"/>
</dbReference>
<dbReference type="PANTHER" id="PTHR30348:SF4">
    <property type="entry name" value="DUF72 DOMAIN-CONTAINING PROTEIN"/>
    <property type="match status" value="1"/>
</dbReference>
<dbReference type="Gene3D" id="3.20.20.410">
    <property type="entry name" value="Protein of unknown function UPF0759"/>
    <property type="match status" value="1"/>
</dbReference>